<evidence type="ECO:0000313" key="2">
    <source>
        <dbReference type="Proteomes" id="UP000256964"/>
    </source>
</evidence>
<gene>
    <name evidence="1" type="ORF">OH76DRAFT_1169011</name>
</gene>
<reference evidence="1 2" key="1">
    <citation type="journal article" date="2018" name="Biotechnol. Biofuels">
        <title>Integrative visual omics of the white-rot fungus Polyporus brumalis exposes the biotechnological potential of its oxidative enzymes for delignifying raw plant biomass.</title>
        <authorList>
            <person name="Miyauchi S."/>
            <person name="Rancon A."/>
            <person name="Drula E."/>
            <person name="Hage H."/>
            <person name="Chaduli D."/>
            <person name="Favel A."/>
            <person name="Grisel S."/>
            <person name="Henrissat B."/>
            <person name="Herpoel-Gimbert I."/>
            <person name="Ruiz-Duenas F.J."/>
            <person name="Chevret D."/>
            <person name="Hainaut M."/>
            <person name="Lin J."/>
            <person name="Wang M."/>
            <person name="Pangilinan J."/>
            <person name="Lipzen A."/>
            <person name="Lesage-Meessen L."/>
            <person name="Navarro D."/>
            <person name="Riley R."/>
            <person name="Grigoriev I.V."/>
            <person name="Zhou S."/>
            <person name="Raouche S."/>
            <person name="Rosso M.N."/>
        </authorList>
    </citation>
    <scope>NUCLEOTIDE SEQUENCE [LARGE SCALE GENOMIC DNA]</scope>
    <source>
        <strain evidence="1 2">BRFM 1820</strain>
    </source>
</reference>
<sequence>MTSGWGLKQRLGPEVGKSQMTAAGFGEYAATAAFLKLDHDGGHGRRGEEVDCNSNSTIADRARYRRRDSDWQAQNCTDLSRAGACCAARPATPRACVAFTRYHPLCCCSIWSPCAAATSTIVIPRRAACAMHSAILDAVPTREMIPVRLVLHLLSYVKRSVGHGGLPDECACPEMKTLMSKCTQSRVHMDCVSRSSVHSTSSNSKISNLSRPALSRRPLQKITNDRLEKLQVSVPALTRAAFRRAVLRVKRQAIRHASGWRRPVQVAPWIIWNPHVNKVFRRYHQSNNGRRLVRDAHCLLLMPDVHVWVIRYLLSAARNASLLRHWLKMWPPNQDASSFDLRTEP</sequence>
<proteinExistence type="predicted"/>
<evidence type="ECO:0000313" key="1">
    <source>
        <dbReference type="EMBL" id="RDX53966.1"/>
    </source>
</evidence>
<name>A0A371DN53_9APHY</name>
<organism evidence="1 2">
    <name type="scientific">Lentinus brumalis</name>
    <dbReference type="NCBI Taxonomy" id="2498619"/>
    <lineage>
        <taxon>Eukaryota</taxon>
        <taxon>Fungi</taxon>
        <taxon>Dikarya</taxon>
        <taxon>Basidiomycota</taxon>
        <taxon>Agaricomycotina</taxon>
        <taxon>Agaricomycetes</taxon>
        <taxon>Polyporales</taxon>
        <taxon>Polyporaceae</taxon>
        <taxon>Lentinus</taxon>
    </lineage>
</organism>
<accession>A0A371DN53</accession>
<keyword evidence="2" id="KW-1185">Reference proteome</keyword>
<protein>
    <submittedName>
        <fullName evidence="1">Uncharacterized protein</fullName>
    </submittedName>
</protein>
<dbReference type="EMBL" id="KZ857386">
    <property type="protein sequence ID" value="RDX53966.1"/>
    <property type="molecule type" value="Genomic_DNA"/>
</dbReference>
<dbReference type="Proteomes" id="UP000256964">
    <property type="component" value="Unassembled WGS sequence"/>
</dbReference>
<dbReference type="AlphaFoldDB" id="A0A371DN53"/>